<evidence type="ECO:0000313" key="2">
    <source>
        <dbReference type="EMBL" id="GMR41017.1"/>
    </source>
</evidence>
<gene>
    <name evidence="2" type="ORF">PMAYCL1PPCAC_11212</name>
</gene>
<protein>
    <submittedName>
        <fullName evidence="2">Uncharacterized protein</fullName>
    </submittedName>
</protein>
<dbReference type="EMBL" id="BTRK01000003">
    <property type="protein sequence ID" value="GMR41017.1"/>
    <property type="molecule type" value="Genomic_DNA"/>
</dbReference>
<name>A0AAN4ZGW8_9BILA</name>
<keyword evidence="1" id="KW-1133">Transmembrane helix</keyword>
<organism evidence="2 3">
    <name type="scientific">Pristionchus mayeri</name>
    <dbReference type="NCBI Taxonomy" id="1317129"/>
    <lineage>
        <taxon>Eukaryota</taxon>
        <taxon>Metazoa</taxon>
        <taxon>Ecdysozoa</taxon>
        <taxon>Nematoda</taxon>
        <taxon>Chromadorea</taxon>
        <taxon>Rhabditida</taxon>
        <taxon>Rhabditina</taxon>
        <taxon>Diplogasteromorpha</taxon>
        <taxon>Diplogasteroidea</taxon>
        <taxon>Neodiplogasteridae</taxon>
        <taxon>Pristionchus</taxon>
    </lineage>
</organism>
<feature type="non-terminal residue" evidence="2">
    <location>
        <position position="88"/>
    </location>
</feature>
<accession>A0AAN4ZGW8</accession>
<dbReference type="Proteomes" id="UP001328107">
    <property type="component" value="Unassembled WGS sequence"/>
</dbReference>
<dbReference type="AlphaFoldDB" id="A0AAN4ZGW8"/>
<proteinExistence type="predicted"/>
<sequence>MRTYAAVVPLIWLALQLIVSILVFVAIEKQRAALLLSMLVFNILAVILSAFLIYEFLPVLFHPQIDTDSVAPSMLTLVVVSVLQVWFF</sequence>
<feature type="transmembrane region" description="Helical" evidence="1">
    <location>
        <begin position="69"/>
        <end position="87"/>
    </location>
</feature>
<keyword evidence="1" id="KW-0472">Membrane</keyword>
<feature type="transmembrane region" description="Helical" evidence="1">
    <location>
        <begin position="34"/>
        <end position="57"/>
    </location>
</feature>
<keyword evidence="1" id="KW-0812">Transmembrane</keyword>
<evidence type="ECO:0000256" key="1">
    <source>
        <dbReference type="SAM" id="Phobius"/>
    </source>
</evidence>
<evidence type="ECO:0000313" key="3">
    <source>
        <dbReference type="Proteomes" id="UP001328107"/>
    </source>
</evidence>
<feature type="transmembrane region" description="Helical" evidence="1">
    <location>
        <begin position="6"/>
        <end position="27"/>
    </location>
</feature>
<keyword evidence="3" id="KW-1185">Reference proteome</keyword>
<reference evidence="3" key="1">
    <citation type="submission" date="2022-10" db="EMBL/GenBank/DDBJ databases">
        <title>Genome assembly of Pristionchus species.</title>
        <authorList>
            <person name="Yoshida K."/>
            <person name="Sommer R.J."/>
        </authorList>
    </citation>
    <scope>NUCLEOTIDE SEQUENCE [LARGE SCALE GENOMIC DNA]</scope>
    <source>
        <strain evidence="3">RS5460</strain>
    </source>
</reference>
<comment type="caution">
    <text evidence="2">The sequence shown here is derived from an EMBL/GenBank/DDBJ whole genome shotgun (WGS) entry which is preliminary data.</text>
</comment>